<dbReference type="PANTHER" id="PTHR37534">
    <property type="entry name" value="TRANSCRIPTIONAL ACTIVATOR PROTEIN UGA3"/>
    <property type="match status" value="1"/>
</dbReference>
<evidence type="ECO:0000256" key="3">
    <source>
        <dbReference type="SAM" id="MobiDB-lite"/>
    </source>
</evidence>
<dbReference type="Proteomes" id="UP000184073">
    <property type="component" value="Unassembled WGS sequence"/>
</dbReference>
<feature type="compositionally biased region" description="Low complexity" evidence="3">
    <location>
        <begin position="97"/>
        <end position="113"/>
    </location>
</feature>
<keyword evidence="5" id="KW-1185">Reference proteome</keyword>
<sequence length="606" mass="68428">MPDNNRPEPGLGGIRLRWNDTIARSGKLKDVPCVVHHSPNTPCRPQNSRKGYRVRFGPDSKNKVRRVRGSMNPVTRSNRVGGRDHGPVPHFSPQSMRASPPSQTRRSPSRAPAECSATPRSLFLSTTEPLPSPGNIFGLDLLEKGTSVGPIVTLDAATDRYHADGSGSPVVFHSQDLSSRPCSPNLSHPPSVISPSPSYFAVADRCGTGGLQYLQFYIEKVVPRLAPLWGTFDNPFVSLVFPAVVESPILLHSLIALSISQFPGHGLHESTLSYQSLWHKNKAISLFRRQLSEPSSISIASVFTCIFMQTIEVLGSGTGSWSEWLTGAILMIETGQRLLLHGTDNCDQWLTLTKCVVAMDTFAAITTQHAPLMSTRYWNAWLQVQDTLPRPQSRLPLDLVMIHELSQDNTFEKLLGCPTAVMYTLGKMAEILRQQEITDLPEHQAQTTSLSRIYSLEEILLRWQPDEHAVNYHYHITEAFRHSALICFHRKIRRLPYTHPTVQYYVKETLTHLVAAGAAHYITITIWPLMIAAMEIDEQDAAYLKDVVRGHFSEIHDLQRNALFQNSETFLELLWQERENAQTWEQRVRIEWGSFALENGWRWCFW</sequence>
<organism evidence="4 5">
    <name type="scientific">Aspergillus versicolor CBS 583.65</name>
    <dbReference type="NCBI Taxonomy" id="1036611"/>
    <lineage>
        <taxon>Eukaryota</taxon>
        <taxon>Fungi</taxon>
        <taxon>Dikarya</taxon>
        <taxon>Ascomycota</taxon>
        <taxon>Pezizomycotina</taxon>
        <taxon>Eurotiomycetes</taxon>
        <taxon>Eurotiomycetidae</taxon>
        <taxon>Eurotiales</taxon>
        <taxon>Aspergillaceae</taxon>
        <taxon>Aspergillus</taxon>
        <taxon>Aspergillus subgen. Nidulantes</taxon>
    </lineage>
</organism>
<evidence type="ECO:0008006" key="6">
    <source>
        <dbReference type="Google" id="ProtNLM"/>
    </source>
</evidence>
<comment type="subcellular location">
    <subcellularLocation>
        <location evidence="1">Nucleus</location>
    </subcellularLocation>
</comment>
<dbReference type="RefSeq" id="XP_040670222.1">
    <property type="nucleotide sequence ID" value="XM_040817750.1"/>
</dbReference>
<reference evidence="5" key="1">
    <citation type="journal article" date="2017" name="Genome Biol.">
        <title>Comparative genomics reveals high biological diversity and specific adaptations in the industrially and medically important fungal genus Aspergillus.</title>
        <authorList>
            <person name="de Vries R.P."/>
            <person name="Riley R."/>
            <person name="Wiebenga A."/>
            <person name="Aguilar-Osorio G."/>
            <person name="Amillis S."/>
            <person name="Uchima C.A."/>
            <person name="Anderluh G."/>
            <person name="Asadollahi M."/>
            <person name="Askin M."/>
            <person name="Barry K."/>
            <person name="Battaglia E."/>
            <person name="Bayram O."/>
            <person name="Benocci T."/>
            <person name="Braus-Stromeyer S.A."/>
            <person name="Caldana C."/>
            <person name="Canovas D."/>
            <person name="Cerqueira G.C."/>
            <person name="Chen F."/>
            <person name="Chen W."/>
            <person name="Choi C."/>
            <person name="Clum A."/>
            <person name="Dos Santos R.A."/>
            <person name="Damasio A.R."/>
            <person name="Diallinas G."/>
            <person name="Emri T."/>
            <person name="Fekete E."/>
            <person name="Flipphi M."/>
            <person name="Freyberg S."/>
            <person name="Gallo A."/>
            <person name="Gournas C."/>
            <person name="Habgood R."/>
            <person name="Hainaut M."/>
            <person name="Harispe M.L."/>
            <person name="Henrissat B."/>
            <person name="Hilden K.S."/>
            <person name="Hope R."/>
            <person name="Hossain A."/>
            <person name="Karabika E."/>
            <person name="Karaffa L."/>
            <person name="Karanyi Z."/>
            <person name="Krasevec N."/>
            <person name="Kuo A."/>
            <person name="Kusch H."/>
            <person name="LaButti K."/>
            <person name="Lagendijk E.L."/>
            <person name="Lapidus A."/>
            <person name="Levasseur A."/>
            <person name="Lindquist E."/>
            <person name="Lipzen A."/>
            <person name="Logrieco A.F."/>
            <person name="MacCabe A."/>
            <person name="Maekelae M.R."/>
            <person name="Malavazi I."/>
            <person name="Melin P."/>
            <person name="Meyer V."/>
            <person name="Mielnichuk N."/>
            <person name="Miskei M."/>
            <person name="Molnar A.P."/>
            <person name="Mule G."/>
            <person name="Ngan C.Y."/>
            <person name="Orejas M."/>
            <person name="Orosz E."/>
            <person name="Ouedraogo J.P."/>
            <person name="Overkamp K.M."/>
            <person name="Park H.-S."/>
            <person name="Perrone G."/>
            <person name="Piumi F."/>
            <person name="Punt P.J."/>
            <person name="Ram A.F."/>
            <person name="Ramon A."/>
            <person name="Rauscher S."/>
            <person name="Record E."/>
            <person name="Riano-Pachon D.M."/>
            <person name="Robert V."/>
            <person name="Roehrig J."/>
            <person name="Ruller R."/>
            <person name="Salamov A."/>
            <person name="Salih N.S."/>
            <person name="Samson R.A."/>
            <person name="Sandor E."/>
            <person name="Sanguinetti M."/>
            <person name="Schuetze T."/>
            <person name="Sepcic K."/>
            <person name="Shelest E."/>
            <person name="Sherlock G."/>
            <person name="Sophianopoulou V."/>
            <person name="Squina F.M."/>
            <person name="Sun H."/>
            <person name="Susca A."/>
            <person name="Todd R.B."/>
            <person name="Tsang A."/>
            <person name="Unkles S.E."/>
            <person name="van de Wiele N."/>
            <person name="van Rossen-Uffink D."/>
            <person name="Oliveira J.V."/>
            <person name="Vesth T.C."/>
            <person name="Visser J."/>
            <person name="Yu J.-H."/>
            <person name="Zhou M."/>
            <person name="Andersen M.R."/>
            <person name="Archer D.B."/>
            <person name="Baker S.E."/>
            <person name="Benoit I."/>
            <person name="Brakhage A.A."/>
            <person name="Braus G.H."/>
            <person name="Fischer R."/>
            <person name="Frisvad J.C."/>
            <person name="Goldman G.H."/>
            <person name="Houbraken J."/>
            <person name="Oakley B."/>
            <person name="Pocsi I."/>
            <person name="Scazzocchio C."/>
            <person name="Seiboth B."/>
            <person name="vanKuyk P.A."/>
            <person name="Wortman J."/>
            <person name="Dyer P.S."/>
            <person name="Grigoriev I.V."/>
        </authorList>
    </citation>
    <scope>NUCLEOTIDE SEQUENCE [LARGE SCALE GENOMIC DNA]</scope>
    <source>
        <strain evidence="5">CBS 583.65</strain>
    </source>
</reference>
<proteinExistence type="predicted"/>
<dbReference type="Pfam" id="PF11951">
    <property type="entry name" value="Fungal_trans_2"/>
    <property type="match status" value="1"/>
</dbReference>
<protein>
    <recommendedName>
        <fullName evidence="6">Transcription factor domain-containing protein</fullName>
    </recommendedName>
</protein>
<dbReference type="InterPro" id="IPR021858">
    <property type="entry name" value="Fun_TF"/>
</dbReference>
<evidence type="ECO:0000256" key="2">
    <source>
        <dbReference type="ARBA" id="ARBA00023242"/>
    </source>
</evidence>
<dbReference type="OrthoDB" id="5419315at2759"/>
<gene>
    <name evidence="4" type="ORF">ASPVEDRAFT_85852</name>
</gene>
<dbReference type="PANTHER" id="PTHR37534:SF46">
    <property type="entry name" value="ZN(II)2CYS6 TRANSCRIPTION FACTOR (EUROFUNG)"/>
    <property type="match status" value="1"/>
</dbReference>
<evidence type="ECO:0000256" key="1">
    <source>
        <dbReference type="ARBA" id="ARBA00004123"/>
    </source>
</evidence>
<dbReference type="GeneID" id="63733261"/>
<feature type="region of interest" description="Disordered" evidence="3">
    <location>
        <begin position="39"/>
        <end position="127"/>
    </location>
</feature>
<name>A0A1L9PSE1_ASPVE</name>
<dbReference type="STRING" id="1036611.A0A1L9PSE1"/>
<dbReference type="GO" id="GO:0005634">
    <property type="term" value="C:nucleus"/>
    <property type="evidence" value="ECO:0007669"/>
    <property type="project" value="UniProtKB-SubCell"/>
</dbReference>
<accession>A0A1L9PSE1</accession>
<feature type="compositionally biased region" description="Polar residues" evidence="3">
    <location>
        <begin position="39"/>
        <end position="49"/>
    </location>
</feature>
<dbReference type="AlphaFoldDB" id="A0A1L9PSE1"/>
<dbReference type="EMBL" id="KV878131">
    <property type="protein sequence ID" value="OJJ04460.1"/>
    <property type="molecule type" value="Genomic_DNA"/>
</dbReference>
<evidence type="ECO:0000313" key="4">
    <source>
        <dbReference type="EMBL" id="OJJ04460.1"/>
    </source>
</evidence>
<evidence type="ECO:0000313" key="5">
    <source>
        <dbReference type="Proteomes" id="UP000184073"/>
    </source>
</evidence>
<keyword evidence="2" id="KW-0539">Nucleus</keyword>
<dbReference type="VEuPathDB" id="FungiDB:ASPVEDRAFT_85852"/>